<feature type="domain" description="ABC transmembrane type-1" evidence="9">
    <location>
        <begin position="308"/>
        <end position="488"/>
    </location>
</feature>
<dbReference type="EMBL" id="FWFT01000002">
    <property type="protein sequence ID" value="SLN34640.1"/>
    <property type="molecule type" value="Genomic_DNA"/>
</dbReference>
<feature type="transmembrane region" description="Helical" evidence="8">
    <location>
        <begin position="425"/>
        <end position="447"/>
    </location>
</feature>
<dbReference type="PROSITE" id="PS50928">
    <property type="entry name" value="ABC_TM1"/>
    <property type="match status" value="2"/>
</dbReference>
<keyword evidence="6 8" id="KW-1133">Transmembrane helix</keyword>
<dbReference type="Gene3D" id="1.10.3720.10">
    <property type="entry name" value="MetI-like"/>
    <property type="match status" value="2"/>
</dbReference>
<feature type="transmembrane region" description="Helical" evidence="8">
    <location>
        <begin position="468"/>
        <end position="488"/>
    </location>
</feature>
<dbReference type="GO" id="GO:0055085">
    <property type="term" value="P:transmembrane transport"/>
    <property type="evidence" value="ECO:0007669"/>
    <property type="project" value="InterPro"/>
</dbReference>
<gene>
    <name evidence="10" type="primary">cysW</name>
    <name evidence="10" type="ORF">PSJ8397_01720</name>
</gene>
<feature type="transmembrane region" description="Helical" evidence="8">
    <location>
        <begin position="366"/>
        <end position="387"/>
    </location>
</feature>
<accession>A0A1Y5S862</accession>
<feature type="transmembrane region" description="Helical" evidence="8">
    <location>
        <begin position="304"/>
        <end position="327"/>
    </location>
</feature>
<feature type="transmembrane region" description="Helical" evidence="8">
    <location>
        <begin position="80"/>
        <end position="103"/>
    </location>
</feature>
<feature type="domain" description="ABC transmembrane type-1" evidence="9">
    <location>
        <begin position="43"/>
        <end position="244"/>
    </location>
</feature>
<evidence type="ECO:0000256" key="8">
    <source>
        <dbReference type="SAM" id="Phobius"/>
    </source>
</evidence>
<dbReference type="OrthoDB" id="7066776at2"/>
<evidence type="ECO:0000256" key="2">
    <source>
        <dbReference type="ARBA" id="ARBA00022448"/>
    </source>
</evidence>
<evidence type="ECO:0000256" key="3">
    <source>
        <dbReference type="ARBA" id="ARBA00022475"/>
    </source>
</evidence>
<evidence type="ECO:0000256" key="6">
    <source>
        <dbReference type="ARBA" id="ARBA00022989"/>
    </source>
</evidence>
<sequence>MAQRAVSVIAALFVAGLVVGPVAAVLWRGGGFTALSTADLDALQFTVWQAFWSAAISVGLAVPVARALARRQFWGRGALISIMGAPFILPVVVAVLGLISVFGGRGFLNAVLGPLGLPRLDVYGAHGVILAHVFFNLPLAVRLILQGWLAIPSERFQVAASLGAPVFWLLEWPMLKRIVPGAFAVIFVICLGSFAVALTLGGGPRATTVELAIYQAFKFDFDLSKAASLAVVQLALGLGAGLVALFLARGDMLGAGLDRVVRRWDGSRVMDAMWIGAAALFLLAPLCALVIAGVPGLGDLPGSIWAATGRSVAISLGAVVLTMMLALPLATRAGEAASLLGISVSGLVLGTGLFILLQPYVRPSSVALPVTLLVNVLMSLPFVLRILRTGVEGAKADYGRLGASLGLRGWALWRIAYLPRLRRPMGFSAGLTAALAMGDLGVITLFSRPGQGTLPLAMYELMGRYQMGAAYAAALVLVAVSLALFWVFDRGGRVNADV</sequence>
<dbReference type="GO" id="GO:0005886">
    <property type="term" value="C:plasma membrane"/>
    <property type="evidence" value="ECO:0007669"/>
    <property type="project" value="UniProtKB-SubCell"/>
</dbReference>
<feature type="transmembrane region" description="Helical" evidence="8">
    <location>
        <begin position="226"/>
        <end position="248"/>
    </location>
</feature>
<keyword evidence="7 8" id="KW-0472">Membrane</keyword>
<evidence type="ECO:0000313" key="10">
    <source>
        <dbReference type="EMBL" id="SLN34640.1"/>
    </source>
</evidence>
<feature type="transmembrane region" description="Helical" evidence="8">
    <location>
        <begin position="339"/>
        <end position="360"/>
    </location>
</feature>
<feature type="transmembrane region" description="Helical" evidence="8">
    <location>
        <begin position="48"/>
        <end position="68"/>
    </location>
</feature>
<dbReference type="PANTHER" id="PTHR43357">
    <property type="entry name" value="INNER MEMBRANE ABC TRANSPORTER PERMEASE PROTEIN YDCV"/>
    <property type="match status" value="1"/>
</dbReference>
<dbReference type="InterPro" id="IPR000515">
    <property type="entry name" value="MetI-like"/>
</dbReference>
<dbReference type="Proteomes" id="UP000193623">
    <property type="component" value="Unassembled WGS sequence"/>
</dbReference>
<keyword evidence="5 8" id="KW-0812">Transmembrane</keyword>
<evidence type="ECO:0000256" key="1">
    <source>
        <dbReference type="ARBA" id="ARBA00004429"/>
    </source>
</evidence>
<dbReference type="SUPFAM" id="SSF161098">
    <property type="entry name" value="MetI-like"/>
    <property type="match status" value="2"/>
</dbReference>
<evidence type="ECO:0000256" key="4">
    <source>
        <dbReference type="ARBA" id="ARBA00022519"/>
    </source>
</evidence>
<keyword evidence="3" id="KW-1003">Cell membrane</keyword>
<protein>
    <submittedName>
        <fullName evidence="10">Sulfate transport system permease protein CysW</fullName>
    </submittedName>
</protein>
<evidence type="ECO:0000256" key="7">
    <source>
        <dbReference type="ARBA" id="ARBA00023136"/>
    </source>
</evidence>
<evidence type="ECO:0000256" key="5">
    <source>
        <dbReference type="ARBA" id="ARBA00022692"/>
    </source>
</evidence>
<dbReference type="AlphaFoldDB" id="A0A1Y5S862"/>
<reference evidence="10 11" key="1">
    <citation type="submission" date="2017-03" db="EMBL/GenBank/DDBJ databases">
        <authorList>
            <person name="Afonso C.L."/>
            <person name="Miller P.J."/>
            <person name="Scott M.A."/>
            <person name="Spackman E."/>
            <person name="Goraichik I."/>
            <person name="Dimitrov K.M."/>
            <person name="Suarez D.L."/>
            <person name="Swayne D.E."/>
        </authorList>
    </citation>
    <scope>NUCLEOTIDE SEQUENCE [LARGE SCALE GENOMIC DNA]</scope>
    <source>
        <strain evidence="10 11">CECT 8397</strain>
    </source>
</reference>
<dbReference type="RefSeq" id="WP_085864126.1">
    <property type="nucleotide sequence ID" value="NZ_FWFT01000002.1"/>
</dbReference>
<feature type="transmembrane region" description="Helical" evidence="8">
    <location>
        <begin position="178"/>
        <end position="200"/>
    </location>
</feature>
<feature type="transmembrane region" description="Helical" evidence="8">
    <location>
        <begin position="123"/>
        <end position="145"/>
    </location>
</feature>
<evidence type="ECO:0000259" key="9">
    <source>
        <dbReference type="PROSITE" id="PS50928"/>
    </source>
</evidence>
<name>A0A1Y5S862_9RHOB</name>
<keyword evidence="4" id="KW-0997">Cell inner membrane</keyword>
<dbReference type="InterPro" id="IPR035906">
    <property type="entry name" value="MetI-like_sf"/>
</dbReference>
<evidence type="ECO:0000313" key="11">
    <source>
        <dbReference type="Proteomes" id="UP000193623"/>
    </source>
</evidence>
<proteinExistence type="predicted"/>
<comment type="subcellular location">
    <subcellularLocation>
        <location evidence="1">Cell inner membrane</location>
        <topology evidence="1">Multi-pass membrane protein</topology>
    </subcellularLocation>
</comment>
<feature type="transmembrane region" description="Helical" evidence="8">
    <location>
        <begin position="269"/>
        <end position="292"/>
    </location>
</feature>
<dbReference type="CDD" id="cd06261">
    <property type="entry name" value="TM_PBP2"/>
    <property type="match status" value="2"/>
</dbReference>
<dbReference type="PANTHER" id="PTHR43357:SF4">
    <property type="entry name" value="INNER MEMBRANE ABC TRANSPORTER PERMEASE PROTEIN YDCV"/>
    <property type="match status" value="1"/>
</dbReference>
<keyword evidence="2" id="KW-0813">Transport</keyword>
<keyword evidence="11" id="KW-1185">Reference proteome</keyword>
<organism evidence="10 11">
    <name type="scientific">Pseudooctadecabacter jejudonensis</name>
    <dbReference type="NCBI Taxonomy" id="1391910"/>
    <lineage>
        <taxon>Bacteria</taxon>
        <taxon>Pseudomonadati</taxon>
        <taxon>Pseudomonadota</taxon>
        <taxon>Alphaproteobacteria</taxon>
        <taxon>Rhodobacterales</taxon>
        <taxon>Paracoccaceae</taxon>
        <taxon>Pseudooctadecabacter</taxon>
    </lineage>
</organism>